<protein>
    <submittedName>
        <fullName evidence="1">Uncharacterized protein</fullName>
    </submittedName>
</protein>
<dbReference type="Proteomes" id="UP001321543">
    <property type="component" value="Chromosome"/>
</dbReference>
<sequence length="268" mass="27292">MNASGDIGSPQVGLSAPVVTSKPIYDDLIVGDGPAVRESAQNVVGTVTLLNGETGQALQTAAVVWSADTMSTQLGGDGEALLCATEGSRVAFAIPASDLPEGLADQAGLSADGSVVGSIDIQEVLLPRATGRDVFNDARGLPTVVRAADGRPGIIIPGSAAPAKTVVQTLIEGAGQKVGDDVAMFNYTSVDWNSRSMKSTSWDSRVVSDATTLPEAVMTQVAKATVGSQLLVVVPDDSGDSDDASDSRDATAYVVDVLGIVPPELIRG</sequence>
<reference evidence="2" key="1">
    <citation type="journal article" date="2019" name="Int. J. Syst. Evol. Microbiol.">
        <title>The Global Catalogue of Microorganisms (GCM) 10K type strain sequencing project: providing services to taxonomists for standard genome sequencing and annotation.</title>
        <authorList>
            <consortium name="The Broad Institute Genomics Platform"/>
            <consortium name="The Broad Institute Genome Sequencing Center for Infectious Disease"/>
            <person name="Wu L."/>
            <person name="Ma J."/>
        </authorList>
    </citation>
    <scope>NUCLEOTIDE SEQUENCE [LARGE SCALE GENOMIC DNA]</scope>
    <source>
        <strain evidence="2">NBRC 106310</strain>
    </source>
</reference>
<proteinExistence type="predicted"/>
<accession>A0ABN6X2H0</accession>
<name>A0ABN6X2H0_9MICO</name>
<evidence type="ECO:0000313" key="1">
    <source>
        <dbReference type="EMBL" id="BDZ38333.1"/>
    </source>
</evidence>
<evidence type="ECO:0000313" key="2">
    <source>
        <dbReference type="Proteomes" id="UP001321543"/>
    </source>
</evidence>
<gene>
    <name evidence="1" type="ORF">GCM10025863_09470</name>
</gene>
<organism evidence="1 2">
    <name type="scientific">Microbacterium suwonense</name>
    <dbReference type="NCBI Taxonomy" id="683047"/>
    <lineage>
        <taxon>Bacteria</taxon>
        <taxon>Bacillati</taxon>
        <taxon>Actinomycetota</taxon>
        <taxon>Actinomycetes</taxon>
        <taxon>Micrococcales</taxon>
        <taxon>Microbacteriaceae</taxon>
        <taxon>Microbacterium</taxon>
    </lineage>
</organism>
<dbReference type="EMBL" id="AP027728">
    <property type="protein sequence ID" value="BDZ38333.1"/>
    <property type="molecule type" value="Genomic_DNA"/>
</dbReference>
<keyword evidence="2" id="KW-1185">Reference proteome</keyword>